<dbReference type="AlphaFoldDB" id="A0A158II83"/>
<name>A0A158II83_9BURK</name>
<comment type="caution">
    <text evidence="1">The sequence shown here is derived from an EMBL/GenBank/DDBJ whole genome shotgun (WGS) entry which is preliminary data.</text>
</comment>
<dbReference type="STRING" id="326474.AWB65_04863"/>
<keyword evidence="2" id="KW-1185">Reference proteome</keyword>
<dbReference type="EMBL" id="FCNW02000034">
    <property type="protein sequence ID" value="SAL56235.1"/>
    <property type="molecule type" value="Genomic_DNA"/>
</dbReference>
<reference evidence="1" key="1">
    <citation type="submission" date="2016-01" db="EMBL/GenBank/DDBJ databases">
        <authorList>
            <person name="Peeters C."/>
        </authorList>
    </citation>
    <scope>NUCLEOTIDE SEQUENCE [LARGE SCALE GENOMIC DNA]</scope>
    <source>
        <strain evidence="1">LMG 22934</strain>
    </source>
</reference>
<gene>
    <name evidence="1" type="ORF">AWB65_04863</name>
</gene>
<accession>A0A158II83</accession>
<evidence type="ECO:0000313" key="2">
    <source>
        <dbReference type="Proteomes" id="UP000054977"/>
    </source>
</evidence>
<proteinExistence type="predicted"/>
<sequence length="75" mass="8196">MDMDDTIYTKGLYTATLGVRATDLGQYQGLVSLARDDGEETDATLYEVDASSENEAEALEEARALAHRILGEIEL</sequence>
<organism evidence="1 2">
    <name type="scientific">Caballeronia humi</name>
    <dbReference type="NCBI Taxonomy" id="326474"/>
    <lineage>
        <taxon>Bacteria</taxon>
        <taxon>Pseudomonadati</taxon>
        <taxon>Pseudomonadota</taxon>
        <taxon>Betaproteobacteria</taxon>
        <taxon>Burkholderiales</taxon>
        <taxon>Burkholderiaceae</taxon>
        <taxon>Caballeronia</taxon>
    </lineage>
</organism>
<evidence type="ECO:0000313" key="1">
    <source>
        <dbReference type="EMBL" id="SAL56235.1"/>
    </source>
</evidence>
<dbReference type="Proteomes" id="UP000054977">
    <property type="component" value="Unassembled WGS sequence"/>
</dbReference>
<protein>
    <submittedName>
        <fullName evidence="1">Uncharacterized protein</fullName>
    </submittedName>
</protein>